<feature type="chain" id="PRO_5039541840" evidence="5">
    <location>
        <begin position="29"/>
        <end position="344"/>
    </location>
</feature>
<organism evidence="7 8">
    <name type="scientific">Amycolatopsis bartoniae</name>
    <dbReference type="NCBI Taxonomy" id="941986"/>
    <lineage>
        <taxon>Bacteria</taxon>
        <taxon>Bacillati</taxon>
        <taxon>Actinomycetota</taxon>
        <taxon>Actinomycetes</taxon>
        <taxon>Pseudonocardiales</taxon>
        <taxon>Pseudonocardiaceae</taxon>
        <taxon>Amycolatopsis</taxon>
    </lineage>
</organism>
<evidence type="ECO:0000256" key="2">
    <source>
        <dbReference type="ARBA" id="ARBA00008814"/>
    </source>
</evidence>
<protein>
    <submittedName>
        <fullName evidence="7">ABC transporter substrate-binding protein</fullName>
    </submittedName>
</protein>
<gene>
    <name evidence="7" type="ORF">GCM10017566_51760</name>
</gene>
<dbReference type="PANTHER" id="PTHR30532">
    <property type="entry name" value="IRON III DICITRATE-BINDING PERIPLASMIC PROTEIN"/>
    <property type="match status" value="1"/>
</dbReference>
<dbReference type="InterPro" id="IPR002491">
    <property type="entry name" value="ABC_transptr_periplasmic_BD"/>
</dbReference>
<evidence type="ECO:0000259" key="6">
    <source>
        <dbReference type="PROSITE" id="PS50983"/>
    </source>
</evidence>
<evidence type="ECO:0000313" key="7">
    <source>
        <dbReference type="EMBL" id="GHF71730.1"/>
    </source>
</evidence>
<proteinExistence type="inferred from homology"/>
<sequence>MISSFPRRRAFLAGALASALLVVTGCGGSDDSAPSTSGGAANNGAYPVTITHKYGSTTIKSAPKRVVTVGLTDQDSLLALGVVPVGTTEFLGNYPGAIGPWAQDKLGNAAKPEVLTSTDGPQYEKIAALKPDLILGLYSALTQEQYDTLSKIAPVVAQPKEYSDYGIPWQEETRTVGKVLGKSAQAEQLVSDVEARFAKAKADNPSFAGATALVATIYQGYFVYGSEDPRSRVLAELGFTLPGDLDQVIGNKYGANISAERTDLLNVKALVWLVKSEAEGRASLDADKLYSGLDVAKQKREVLVPDGTDYGSAMSFVSVLSLPYLLDKLVPQLAAAVDGNPATS</sequence>
<feature type="domain" description="Fe/B12 periplasmic-binding" evidence="6">
    <location>
        <begin position="65"/>
        <end position="337"/>
    </location>
</feature>
<keyword evidence="8" id="KW-1185">Reference proteome</keyword>
<dbReference type="OrthoDB" id="1846031at2"/>
<dbReference type="GO" id="GO:0030288">
    <property type="term" value="C:outer membrane-bounded periplasmic space"/>
    <property type="evidence" value="ECO:0007669"/>
    <property type="project" value="TreeGrafter"/>
</dbReference>
<dbReference type="Proteomes" id="UP000658656">
    <property type="component" value="Unassembled WGS sequence"/>
</dbReference>
<dbReference type="PROSITE" id="PS51257">
    <property type="entry name" value="PROKAR_LIPOPROTEIN"/>
    <property type="match status" value="1"/>
</dbReference>
<dbReference type="CDD" id="cd01146">
    <property type="entry name" value="FhuD"/>
    <property type="match status" value="1"/>
</dbReference>
<dbReference type="SUPFAM" id="SSF53807">
    <property type="entry name" value="Helical backbone' metal receptor"/>
    <property type="match status" value="1"/>
</dbReference>
<dbReference type="RefSeq" id="WP_145933231.1">
    <property type="nucleotide sequence ID" value="NZ_BNAV01000009.1"/>
</dbReference>
<dbReference type="EMBL" id="BNAV01000009">
    <property type="protein sequence ID" value="GHF71730.1"/>
    <property type="molecule type" value="Genomic_DNA"/>
</dbReference>
<dbReference type="InterPro" id="IPR051313">
    <property type="entry name" value="Bact_iron-sidero_bind"/>
</dbReference>
<dbReference type="GO" id="GO:1901678">
    <property type="term" value="P:iron coordination entity transport"/>
    <property type="evidence" value="ECO:0007669"/>
    <property type="project" value="UniProtKB-ARBA"/>
</dbReference>
<accession>A0A8H9IZ01</accession>
<dbReference type="Gene3D" id="3.40.50.1980">
    <property type="entry name" value="Nitrogenase molybdenum iron protein domain"/>
    <property type="match status" value="2"/>
</dbReference>
<dbReference type="Pfam" id="PF01497">
    <property type="entry name" value="Peripla_BP_2"/>
    <property type="match status" value="1"/>
</dbReference>
<reference evidence="7" key="1">
    <citation type="journal article" date="2014" name="Int. J. Syst. Evol. Microbiol.">
        <title>Complete genome sequence of Corynebacterium casei LMG S-19264T (=DSM 44701T), isolated from a smear-ripened cheese.</title>
        <authorList>
            <consortium name="US DOE Joint Genome Institute (JGI-PGF)"/>
            <person name="Walter F."/>
            <person name="Albersmeier A."/>
            <person name="Kalinowski J."/>
            <person name="Ruckert C."/>
        </authorList>
    </citation>
    <scope>NUCLEOTIDE SEQUENCE</scope>
    <source>
        <strain evidence="7">CGMCC 4.7679</strain>
    </source>
</reference>
<dbReference type="AlphaFoldDB" id="A0A8H9IZ01"/>
<keyword evidence="3" id="KW-0813">Transport</keyword>
<dbReference type="PANTHER" id="PTHR30532:SF24">
    <property type="entry name" value="FERRIC ENTEROBACTIN-BINDING PERIPLASMIC PROTEIN FEPB"/>
    <property type="match status" value="1"/>
</dbReference>
<comment type="caution">
    <text evidence="7">The sequence shown here is derived from an EMBL/GenBank/DDBJ whole genome shotgun (WGS) entry which is preliminary data.</text>
</comment>
<evidence type="ECO:0000256" key="1">
    <source>
        <dbReference type="ARBA" id="ARBA00004196"/>
    </source>
</evidence>
<evidence type="ECO:0000256" key="3">
    <source>
        <dbReference type="ARBA" id="ARBA00022448"/>
    </source>
</evidence>
<name>A0A8H9IZ01_9PSEU</name>
<evidence type="ECO:0000256" key="4">
    <source>
        <dbReference type="ARBA" id="ARBA00022729"/>
    </source>
</evidence>
<comment type="subcellular location">
    <subcellularLocation>
        <location evidence="1">Cell envelope</location>
    </subcellularLocation>
</comment>
<evidence type="ECO:0000256" key="5">
    <source>
        <dbReference type="SAM" id="SignalP"/>
    </source>
</evidence>
<feature type="signal peptide" evidence="5">
    <location>
        <begin position="1"/>
        <end position="28"/>
    </location>
</feature>
<dbReference type="PROSITE" id="PS50983">
    <property type="entry name" value="FE_B12_PBP"/>
    <property type="match status" value="1"/>
</dbReference>
<reference evidence="7" key="2">
    <citation type="submission" date="2020-09" db="EMBL/GenBank/DDBJ databases">
        <authorList>
            <person name="Sun Q."/>
            <person name="Zhou Y."/>
        </authorList>
    </citation>
    <scope>NUCLEOTIDE SEQUENCE</scope>
    <source>
        <strain evidence="7">CGMCC 4.7679</strain>
    </source>
</reference>
<keyword evidence="4 5" id="KW-0732">Signal</keyword>
<dbReference type="PROSITE" id="PS51318">
    <property type="entry name" value="TAT"/>
    <property type="match status" value="1"/>
</dbReference>
<comment type="similarity">
    <text evidence="2">Belongs to the bacterial solute-binding protein 8 family.</text>
</comment>
<dbReference type="InterPro" id="IPR006311">
    <property type="entry name" value="TAT_signal"/>
</dbReference>
<evidence type="ECO:0000313" key="8">
    <source>
        <dbReference type="Proteomes" id="UP000658656"/>
    </source>
</evidence>